<comment type="subcellular location">
    <subcellularLocation>
        <location evidence="1">Mitochondrion membrane</location>
    </subcellularLocation>
</comment>
<accession>A0A6J1X5D1</accession>
<evidence type="ECO:0000256" key="5">
    <source>
        <dbReference type="ARBA" id="ARBA00022781"/>
    </source>
</evidence>
<evidence type="ECO:0000256" key="7">
    <source>
        <dbReference type="ARBA" id="ARBA00023128"/>
    </source>
</evidence>
<dbReference type="OrthoDB" id="437at2759"/>
<evidence type="ECO:0000256" key="6">
    <source>
        <dbReference type="ARBA" id="ARBA00023065"/>
    </source>
</evidence>
<keyword evidence="10" id="KW-1185">Reference proteome</keyword>
<evidence type="ECO:0000256" key="1">
    <source>
        <dbReference type="ARBA" id="ARBA00004325"/>
    </source>
</evidence>
<dbReference type="InterPro" id="IPR006808">
    <property type="entry name" value="ATP_synth_F0_gsu_mt"/>
</dbReference>
<sequence>MATNTNNVKFLTNLIRSRFSTFLNITEVYKPTLTRNNEKIMNLIKEKTAQASKSELVKKIRVAKEYYRLEMAPPTANEMQKLQADLALVKEFIQSGCYKFLTVKQAWLLFLVGTEVALWFYLGETIGKMHIVGYKV</sequence>
<keyword evidence="4" id="KW-0138">CF(0)</keyword>
<dbReference type="GO" id="GO:0015078">
    <property type="term" value="F:proton transmembrane transporter activity"/>
    <property type="evidence" value="ECO:0007669"/>
    <property type="project" value="InterPro"/>
</dbReference>
<organism evidence="10 11">
    <name type="scientific">Galleria mellonella</name>
    <name type="common">Greater wax moth</name>
    <dbReference type="NCBI Taxonomy" id="7137"/>
    <lineage>
        <taxon>Eukaryota</taxon>
        <taxon>Metazoa</taxon>
        <taxon>Ecdysozoa</taxon>
        <taxon>Arthropoda</taxon>
        <taxon>Hexapoda</taxon>
        <taxon>Insecta</taxon>
        <taxon>Pterygota</taxon>
        <taxon>Neoptera</taxon>
        <taxon>Endopterygota</taxon>
        <taxon>Lepidoptera</taxon>
        <taxon>Glossata</taxon>
        <taxon>Ditrysia</taxon>
        <taxon>Pyraloidea</taxon>
        <taxon>Pyralidae</taxon>
        <taxon>Galleriinae</taxon>
        <taxon>Galleria</taxon>
    </lineage>
</organism>
<keyword evidence="9" id="KW-0066">ATP synthesis</keyword>
<evidence type="ECO:0000256" key="2">
    <source>
        <dbReference type="ARBA" id="ARBA00005699"/>
    </source>
</evidence>
<dbReference type="Proteomes" id="UP001652740">
    <property type="component" value="Unplaced"/>
</dbReference>
<dbReference type="AlphaFoldDB" id="A0A6J1X5D1"/>
<keyword evidence="6" id="KW-0406">Ion transport</keyword>
<evidence type="ECO:0000256" key="3">
    <source>
        <dbReference type="ARBA" id="ARBA00022448"/>
    </source>
</evidence>
<keyword evidence="3" id="KW-0813">Transport</keyword>
<name>A0A6J1X5D1_GALME</name>
<dbReference type="GO" id="GO:0015986">
    <property type="term" value="P:proton motive force-driven ATP synthesis"/>
    <property type="evidence" value="ECO:0007669"/>
    <property type="project" value="InterPro"/>
</dbReference>
<dbReference type="RefSeq" id="XP_026764602.1">
    <property type="nucleotide sequence ID" value="XM_026908801.3"/>
</dbReference>
<dbReference type="InParanoid" id="A0A6J1X5D1"/>
<dbReference type="GO" id="GO:0031966">
    <property type="term" value="C:mitochondrial membrane"/>
    <property type="evidence" value="ECO:0007669"/>
    <property type="project" value="UniProtKB-SubCell"/>
</dbReference>
<keyword evidence="8" id="KW-0472">Membrane</keyword>
<proteinExistence type="inferred from homology"/>
<dbReference type="Pfam" id="PF04718">
    <property type="entry name" value="ATP-synt_G"/>
    <property type="match status" value="1"/>
</dbReference>
<dbReference type="KEGG" id="gmw:113522946"/>
<evidence type="ECO:0000313" key="10">
    <source>
        <dbReference type="Proteomes" id="UP001652740"/>
    </source>
</evidence>
<dbReference type="GeneID" id="113522946"/>
<reference evidence="11" key="1">
    <citation type="submission" date="2025-08" db="UniProtKB">
        <authorList>
            <consortium name="RefSeq"/>
        </authorList>
    </citation>
    <scope>IDENTIFICATION</scope>
    <source>
        <tissue evidence="11">Whole larvae</tissue>
    </source>
</reference>
<keyword evidence="7" id="KW-0496">Mitochondrion</keyword>
<comment type="similarity">
    <text evidence="2">Belongs to the ATPase g subunit family.</text>
</comment>
<evidence type="ECO:0000256" key="4">
    <source>
        <dbReference type="ARBA" id="ARBA00022547"/>
    </source>
</evidence>
<gene>
    <name evidence="11" type="primary">LOC113522946</name>
</gene>
<keyword evidence="5" id="KW-0375">Hydrogen ion transport</keyword>
<dbReference type="PANTHER" id="PTHR12386">
    <property type="entry name" value="ATP SYNTHASE SUBUNIT"/>
    <property type="match status" value="1"/>
</dbReference>
<dbReference type="GO" id="GO:0045259">
    <property type="term" value="C:proton-transporting ATP synthase complex"/>
    <property type="evidence" value="ECO:0007669"/>
    <property type="project" value="UniProtKB-KW"/>
</dbReference>
<protein>
    <submittedName>
        <fullName evidence="11">ATP synthase subunit g, mitochondrial-like</fullName>
    </submittedName>
</protein>
<evidence type="ECO:0000313" key="11">
    <source>
        <dbReference type="RefSeq" id="XP_026764602.1"/>
    </source>
</evidence>
<evidence type="ECO:0000256" key="8">
    <source>
        <dbReference type="ARBA" id="ARBA00023136"/>
    </source>
</evidence>
<evidence type="ECO:0000256" key="9">
    <source>
        <dbReference type="ARBA" id="ARBA00023310"/>
    </source>
</evidence>